<comment type="caution">
    <text evidence="12">The sequence shown here is derived from an EMBL/GenBank/DDBJ whole genome shotgun (WGS) entry which is preliminary data.</text>
</comment>
<evidence type="ECO:0000256" key="8">
    <source>
        <dbReference type="ARBA" id="ARBA00031306"/>
    </source>
</evidence>
<dbReference type="GO" id="GO:0046872">
    <property type="term" value="F:metal ion binding"/>
    <property type="evidence" value="ECO:0007669"/>
    <property type="project" value="UniProtKB-KW"/>
</dbReference>
<dbReference type="GO" id="GO:0016740">
    <property type="term" value="F:transferase activity"/>
    <property type="evidence" value="ECO:0007669"/>
    <property type="project" value="UniProtKB-KW"/>
</dbReference>
<keyword evidence="5 10" id="KW-0479">Metal-binding</keyword>
<comment type="catalytic activity">
    <reaction evidence="9">
        <text>L-threonyl-[protein] + FAD = FMN-L-threonyl-[protein] + AMP + H(+)</text>
        <dbReference type="Rhea" id="RHEA:36847"/>
        <dbReference type="Rhea" id="RHEA-COMP:11060"/>
        <dbReference type="Rhea" id="RHEA-COMP:11061"/>
        <dbReference type="ChEBI" id="CHEBI:15378"/>
        <dbReference type="ChEBI" id="CHEBI:30013"/>
        <dbReference type="ChEBI" id="CHEBI:57692"/>
        <dbReference type="ChEBI" id="CHEBI:74257"/>
        <dbReference type="ChEBI" id="CHEBI:456215"/>
        <dbReference type="EC" id="2.7.1.180"/>
    </reaction>
</comment>
<dbReference type="Pfam" id="PF02424">
    <property type="entry name" value="ApbE"/>
    <property type="match status" value="2"/>
</dbReference>
<feature type="binding site" evidence="10">
    <location>
        <position position="233"/>
    </location>
    <ligand>
        <name>Mg(2+)</name>
        <dbReference type="ChEBI" id="CHEBI:18420"/>
    </ligand>
</feature>
<keyword evidence="6" id="KW-0274">FAD</keyword>
<dbReference type="InterPro" id="IPR024932">
    <property type="entry name" value="ApbE"/>
</dbReference>
<dbReference type="InterPro" id="IPR003374">
    <property type="entry name" value="ApbE-like_sf"/>
</dbReference>
<evidence type="ECO:0000256" key="7">
    <source>
        <dbReference type="ARBA" id="ARBA00022842"/>
    </source>
</evidence>
<keyword evidence="11" id="KW-1133">Transmembrane helix</keyword>
<feature type="binding site" evidence="10">
    <location>
        <position position="131"/>
    </location>
    <ligand>
        <name>Mg(2+)</name>
        <dbReference type="ChEBI" id="CHEBI:18420"/>
    </ligand>
</feature>
<evidence type="ECO:0000256" key="6">
    <source>
        <dbReference type="ARBA" id="ARBA00022827"/>
    </source>
</evidence>
<evidence type="ECO:0000256" key="2">
    <source>
        <dbReference type="ARBA" id="ARBA00016337"/>
    </source>
</evidence>
<keyword evidence="3" id="KW-0285">Flavoprotein</keyword>
<evidence type="ECO:0000313" key="12">
    <source>
        <dbReference type="EMBL" id="PIS30218.1"/>
    </source>
</evidence>
<gene>
    <name evidence="12" type="ORF">COT42_03315</name>
</gene>
<evidence type="ECO:0000313" key="13">
    <source>
        <dbReference type="Proteomes" id="UP000231343"/>
    </source>
</evidence>
<dbReference type="PANTHER" id="PTHR30040:SF2">
    <property type="entry name" value="FAD:PROTEIN FMN TRANSFERASE"/>
    <property type="match status" value="1"/>
</dbReference>
<evidence type="ECO:0000256" key="3">
    <source>
        <dbReference type="ARBA" id="ARBA00022630"/>
    </source>
</evidence>
<dbReference type="PANTHER" id="PTHR30040">
    <property type="entry name" value="THIAMINE BIOSYNTHESIS LIPOPROTEIN APBE"/>
    <property type="match status" value="1"/>
</dbReference>
<keyword evidence="4" id="KW-0808">Transferase</keyword>
<feature type="binding site" evidence="10">
    <location>
        <position position="237"/>
    </location>
    <ligand>
        <name>Mg(2+)</name>
        <dbReference type="ChEBI" id="CHEBI:18420"/>
    </ligand>
</feature>
<keyword evidence="7 10" id="KW-0460">Magnesium</keyword>
<dbReference type="AlphaFoldDB" id="A0A2H0XZ25"/>
<evidence type="ECO:0000256" key="9">
    <source>
        <dbReference type="ARBA" id="ARBA00048540"/>
    </source>
</evidence>
<protein>
    <recommendedName>
        <fullName evidence="2">FAD:protein FMN transferase</fullName>
        <ecNumber evidence="1">2.7.1.180</ecNumber>
    </recommendedName>
    <alternativeName>
        <fullName evidence="8">Flavin transferase</fullName>
    </alternativeName>
</protein>
<accession>A0A2H0XZ25</accession>
<evidence type="ECO:0000256" key="1">
    <source>
        <dbReference type="ARBA" id="ARBA00011955"/>
    </source>
</evidence>
<evidence type="ECO:0000256" key="4">
    <source>
        <dbReference type="ARBA" id="ARBA00022679"/>
    </source>
</evidence>
<dbReference type="EC" id="2.7.1.180" evidence="1"/>
<name>A0A2H0XZ25_UNCSA</name>
<dbReference type="PIRSF" id="PIRSF006268">
    <property type="entry name" value="ApbE"/>
    <property type="match status" value="1"/>
</dbReference>
<feature type="transmembrane region" description="Helical" evidence="11">
    <location>
        <begin position="6"/>
        <end position="36"/>
    </location>
</feature>
<reference evidence="12 13" key="1">
    <citation type="submission" date="2017-09" db="EMBL/GenBank/DDBJ databases">
        <title>Depth-based differentiation of microbial function through sediment-hosted aquifers and enrichment of novel symbionts in the deep terrestrial subsurface.</title>
        <authorList>
            <person name="Probst A.J."/>
            <person name="Ladd B."/>
            <person name="Jarett J.K."/>
            <person name="Geller-Mcgrath D.E."/>
            <person name="Sieber C.M."/>
            <person name="Emerson J.B."/>
            <person name="Anantharaman K."/>
            <person name="Thomas B.C."/>
            <person name="Malmstrom R."/>
            <person name="Stieglmeier M."/>
            <person name="Klingl A."/>
            <person name="Woyke T."/>
            <person name="Ryan C.M."/>
            <person name="Banfield J.F."/>
        </authorList>
    </citation>
    <scope>NUCLEOTIDE SEQUENCE [LARGE SCALE GENOMIC DNA]</scope>
    <source>
        <strain evidence="12">CG08_land_8_20_14_0_20_45_16</strain>
    </source>
</reference>
<dbReference type="Gene3D" id="3.10.520.10">
    <property type="entry name" value="ApbE-like domains"/>
    <property type="match status" value="2"/>
</dbReference>
<comment type="cofactor">
    <cofactor evidence="10">
        <name>Mg(2+)</name>
        <dbReference type="ChEBI" id="CHEBI:18420"/>
    </cofactor>
    <cofactor evidence="10">
        <name>Mn(2+)</name>
        <dbReference type="ChEBI" id="CHEBI:29035"/>
    </cofactor>
    <text evidence="10">Magnesium. Can also use manganese.</text>
</comment>
<organism evidence="12 13">
    <name type="scientific">Candidatus Saganbacteria bacterium CG08_land_8_20_14_0_20_45_16</name>
    <dbReference type="NCBI Taxonomy" id="2014293"/>
    <lineage>
        <taxon>Bacteria</taxon>
        <taxon>Bacillati</taxon>
        <taxon>Saganbacteria</taxon>
    </lineage>
</organism>
<keyword evidence="11" id="KW-0812">Transmembrane</keyword>
<dbReference type="SUPFAM" id="SSF143631">
    <property type="entry name" value="ApbE-like"/>
    <property type="match status" value="1"/>
</dbReference>
<evidence type="ECO:0000256" key="10">
    <source>
        <dbReference type="PIRSR" id="PIRSR006268-2"/>
    </source>
</evidence>
<keyword evidence="11" id="KW-0472">Membrane</keyword>
<sequence>MLINFIYYIIYLTVMKLFLKILAAAIFVALLVVILVKREPQVEKTAFIMGTPVRLQVTGRNAASLIDQALAEMRRLEGMFDWHKPESAINNIHPYDNLPEIKEILELSARINELSGGGFDIQFAGQMNLGGIGKGYAVEKARQLLLNKGIKRAIIDMRSSIAVIGDGWKIGVLDPRTKETECFFKQIILNNGEALATSGQYERLGHIIDPRTGQLADKCLSVTVVGKDAALADALSTAIFVLGPAKGLALAAKLRVGVFIVDKNGETYDNLSSKLR</sequence>
<dbReference type="Proteomes" id="UP000231343">
    <property type="component" value="Unassembled WGS sequence"/>
</dbReference>
<dbReference type="EMBL" id="PEYM01000059">
    <property type="protein sequence ID" value="PIS30218.1"/>
    <property type="molecule type" value="Genomic_DNA"/>
</dbReference>
<evidence type="ECO:0000256" key="11">
    <source>
        <dbReference type="SAM" id="Phobius"/>
    </source>
</evidence>
<evidence type="ECO:0000256" key="5">
    <source>
        <dbReference type="ARBA" id="ARBA00022723"/>
    </source>
</evidence>
<proteinExistence type="predicted"/>